<evidence type="ECO:0000313" key="1">
    <source>
        <dbReference type="EMBL" id="KAJ3985864.1"/>
    </source>
</evidence>
<feature type="non-terminal residue" evidence="1">
    <location>
        <position position="107"/>
    </location>
</feature>
<proteinExistence type="predicted"/>
<accession>A0AA38Q1S2</accession>
<reference evidence="1" key="1">
    <citation type="submission" date="2022-08" db="EMBL/GenBank/DDBJ databases">
        <authorList>
            <consortium name="DOE Joint Genome Institute"/>
            <person name="Min B."/>
            <person name="Riley R."/>
            <person name="Sierra-Patev S."/>
            <person name="Naranjo-Ortiz M."/>
            <person name="Looney B."/>
            <person name="Konkel Z."/>
            <person name="Slot J.C."/>
            <person name="Sakamoto Y."/>
            <person name="Steenwyk J.L."/>
            <person name="Rokas A."/>
            <person name="Carro J."/>
            <person name="Camarero S."/>
            <person name="Ferreira P."/>
            <person name="Molpeceres G."/>
            <person name="Ruiz-Duenas F.J."/>
            <person name="Serrano A."/>
            <person name="Henrissat B."/>
            <person name="Drula E."/>
            <person name="Hughes K.W."/>
            <person name="Mata J.L."/>
            <person name="Ishikawa N.K."/>
            <person name="Vargas-Isla R."/>
            <person name="Ushijima S."/>
            <person name="Smith C.A."/>
            <person name="Ahrendt S."/>
            <person name="Andreopoulos W."/>
            <person name="He G."/>
            <person name="Labutti K."/>
            <person name="Lipzen A."/>
            <person name="Ng V."/>
            <person name="Sandor L."/>
            <person name="Barry K."/>
            <person name="Martinez A.T."/>
            <person name="Xiao Y."/>
            <person name="Gibbons J.G."/>
            <person name="Terashima K."/>
            <person name="Hibbett D.S."/>
            <person name="Grigoriev I.V."/>
        </authorList>
    </citation>
    <scope>NUCLEOTIDE SEQUENCE</scope>
    <source>
        <strain evidence="1">TFB7829</strain>
    </source>
</reference>
<dbReference type="Proteomes" id="UP001163850">
    <property type="component" value="Unassembled WGS sequence"/>
</dbReference>
<organism evidence="1 2">
    <name type="scientific">Lentinula detonsa</name>
    <dbReference type="NCBI Taxonomy" id="2804962"/>
    <lineage>
        <taxon>Eukaryota</taxon>
        <taxon>Fungi</taxon>
        <taxon>Dikarya</taxon>
        <taxon>Basidiomycota</taxon>
        <taxon>Agaricomycotina</taxon>
        <taxon>Agaricomycetes</taxon>
        <taxon>Agaricomycetidae</taxon>
        <taxon>Agaricales</taxon>
        <taxon>Marasmiineae</taxon>
        <taxon>Omphalotaceae</taxon>
        <taxon>Lentinula</taxon>
    </lineage>
</organism>
<name>A0AA38Q1S2_9AGAR</name>
<dbReference type="AlphaFoldDB" id="A0AA38Q1S2"/>
<gene>
    <name evidence="1" type="ORF">F5890DRAFT_1375655</name>
</gene>
<sequence>MVVTVNDLPAARKIAGFPGVTSGFICTCCGLHGKTSVFNTDHSQWIPRNKNELCRWAKPYRDAQTLDEQRKVLEKYGVCRSLLWLLDYWDPMWMLVIDDMHYILEGV</sequence>
<evidence type="ECO:0000313" key="2">
    <source>
        <dbReference type="Proteomes" id="UP001163850"/>
    </source>
</evidence>
<comment type="caution">
    <text evidence="1">The sequence shown here is derived from an EMBL/GenBank/DDBJ whole genome shotgun (WGS) entry which is preliminary data.</text>
</comment>
<dbReference type="EMBL" id="MU801952">
    <property type="protein sequence ID" value="KAJ3985864.1"/>
    <property type="molecule type" value="Genomic_DNA"/>
</dbReference>
<protein>
    <submittedName>
        <fullName evidence="1">Uncharacterized protein</fullName>
    </submittedName>
</protein>